<dbReference type="AlphaFoldDB" id="A0AAD2JM39"/>
<keyword evidence="3" id="KW-1185">Reference proteome</keyword>
<organism evidence="2 3">
    <name type="scientific">Cylindrotheca closterium</name>
    <dbReference type="NCBI Taxonomy" id="2856"/>
    <lineage>
        <taxon>Eukaryota</taxon>
        <taxon>Sar</taxon>
        <taxon>Stramenopiles</taxon>
        <taxon>Ochrophyta</taxon>
        <taxon>Bacillariophyta</taxon>
        <taxon>Bacillariophyceae</taxon>
        <taxon>Bacillariophycidae</taxon>
        <taxon>Bacillariales</taxon>
        <taxon>Bacillariaceae</taxon>
        <taxon>Cylindrotheca</taxon>
    </lineage>
</organism>
<reference evidence="2" key="1">
    <citation type="submission" date="2023-08" db="EMBL/GenBank/DDBJ databases">
        <authorList>
            <person name="Audoor S."/>
            <person name="Bilcke G."/>
        </authorList>
    </citation>
    <scope>NUCLEOTIDE SEQUENCE</scope>
</reference>
<proteinExistence type="predicted"/>
<sequence length="282" mass="32759">MDPEIQQASDALRASDPDLQEEDTIRSTNVGGCPFAHHHHHGNSSSSSSSSKEEPSPYQFIPLHSGSHKSTESTKRLMQEEISFDDLKKMTNNFYQLAFKDHTLDKFIRSRDDPHADRFAKWIHQKMAGSDLWDQDRETRDLTPVTIANDRVAIVRDRTSAHIAAWFSPKRSPDQVGRRFQLDECRVWMRLHFWAMRQAGLVEKSPTFADYYVRFIGHFVAVYEKTARKFARESFRWSADPKNTEAYILNGRIMKDVLGVKHTEAKATLPEEEVDYQWPHHQ</sequence>
<dbReference type="Proteomes" id="UP001295423">
    <property type="component" value="Unassembled WGS sequence"/>
</dbReference>
<dbReference type="EMBL" id="CAKOGP040002147">
    <property type="protein sequence ID" value="CAJ1963562.1"/>
    <property type="molecule type" value="Genomic_DNA"/>
</dbReference>
<gene>
    <name evidence="2" type="ORF">CYCCA115_LOCUS20224</name>
</gene>
<name>A0AAD2JM39_9STRA</name>
<feature type="region of interest" description="Disordered" evidence="1">
    <location>
        <begin position="1"/>
        <end position="74"/>
    </location>
</feature>
<evidence type="ECO:0000256" key="1">
    <source>
        <dbReference type="SAM" id="MobiDB-lite"/>
    </source>
</evidence>
<protein>
    <submittedName>
        <fullName evidence="2">Uncharacterized protein</fullName>
    </submittedName>
</protein>
<accession>A0AAD2JM39</accession>
<evidence type="ECO:0000313" key="3">
    <source>
        <dbReference type="Proteomes" id="UP001295423"/>
    </source>
</evidence>
<evidence type="ECO:0000313" key="2">
    <source>
        <dbReference type="EMBL" id="CAJ1963562.1"/>
    </source>
</evidence>
<comment type="caution">
    <text evidence="2">The sequence shown here is derived from an EMBL/GenBank/DDBJ whole genome shotgun (WGS) entry which is preliminary data.</text>
</comment>